<proteinExistence type="predicted"/>
<name>A0ABW5CI49_9PROT</name>
<dbReference type="EMBL" id="JBHUIY010000075">
    <property type="protein sequence ID" value="MFD2235763.1"/>
    <property type="molecule type" value="Genomic_DNA"/>
</dbReference>
<dbReference type="Pfam" id="PF24883">
    <property type="entry name" value="NPHP3_N"/>
    <property type="match status" value="1"/>
</dbReference>
<evidence type="ECO:0000313" key="4">
    <source>
        <dbReference type="Proteomes" id="UP001597296"/>
    </source>
</evidence>
<accession>A0ABW5CI49</accession>
<reference evidence="4" key="1">
    <citation type="journal article" date="2019" name="Int. J. Syst. Evol. Microbiol.">
        <title>The Global Catalogue of Microorganisms (GCM) 10K type strain sequencing project: providing services to taxonomists for standard genome sequencing and annotation.</title>
        <authorList>
            <consortium name="The Broad Institute Genomics Platform"/>
            <consortium name="The Broad Institute Genome Sequencing Center for Infectious Disease"/>
            <person name="Wu L."/>
            <person name="Ma J."/>
        </authorList>
    </citation>
    <scope>NUCLEOTIDE SEQUENCE [LARGE SCALE GENOMIC DNA]</scope>
    <source>
        <strain evidence="4">KCTC 15012</strain>
    </source>
</reference>
<evidence type="ECO:0000256" key="1">
    <source>
        <dbReference type="ARBA" id="ARBA00022737"/>
    </source>
</evidence>
<comment type="caution">
    <text evidence="3">The sequence shown here is derived from an EMBL/GenBank/DDBJ whole genome shotgun (WGS) entry which is preliminary data.</text>
</comment>
<protein>
    <submittedName>
        <fullName evidence="3">ATP-binding protein</fullName>
    </submittedName>
</protein>
<dbReference type="Proteomes" id="UP001597296">
    <property type="component" value="Unassembled WGS sequence"/>
</dbReference>
<evidence type="ECO:0000259" key="2">
    <source>
        <dbReference type="Pfam" id="PF24883"/>
    </source>
</evidence>
<keyword evidence="1" id="KW-0677">Repeat</keyword>
<dbReference type="Gene3D" id="3.40.50.300">
    <property type="entry name" value="P-loop containing nucleotide triphosphate hydrolases"/>
    <property type="match status" value="1"/>
</dbReference>
<dbReference type="SUPFAM" id="SSF52540">
    <property type="entry name" value="P-loop containing nucleoside triphosphate hydrolases"/>
    <property type="match status" value="1"/>
</dbReference>
<keyword evidence="4" id="KW-1185">Reference proteome</keyword>
<gene>
    <name evidence="3" type="ORF">ACFSNB_18355</name>
</gene>
<keyword evidence="3" id="KW-0067">ATP-binding</keyword>
<dbReference type="InterPro" id="IPR027417">
    <property type="entry name" value="P-loop_NTPase"/>
</dbReference>
<sequence length="655" mass="75915">MRENAQYLVDISQPSKEFDAIQFIQQCLLSDIDQLRYASIYSRFHAHVKRHGYPIPAEDMAQSFYTKRKKLEEEVNVAILSLKNLYIVGCEGSGKTTLLHYVISTNYERYKAVFCYIDASDMGPTTEATAEAFYTRFRDSLFLSLPPELKNEFKEWIKKFADDPFTENLVSTSTTKQFVESILIFMNNTDGASGFYLIIDNLDSLKSETVKEFFLLLRRLEETVASAFHTLCIKDCDKVRIITCCRTQSIDIVTSASQGIFTTSPFATIDMDERFTADTDIIELTRKFLDSEKNYFFGKSINEKKYFFTGANFGGVGWDSFDDYSNAVFDWLSKSREEVNSTIVKFCGRSIRRSKLFLVKALASPIIARLVFFERHNVYNITRTDKDYLKRRMREAIFDFSTASTLQLPGYPLNPFAVLRDEHNFKNNPLIGIVSLLYIHENIDILRMKDVHYAQAISIKPLCDYLLKMKYEYKAVSECISSFVLSGLIRPIIGSAPLNEGSGEGDGFIIYDQYIIDHYALRAYTDLILFAKWQQSLTFYNMALRFRYKIRGDHHLDNMAYEAYTFLVFILDLLERERALEIQIRGTGIMFRPLSARIRYTIFSVLPSEIKKAEETRRSRNIPENIRQDQAELLIRTRNLLDEVRWNLSKQAGII</sequence>
<dbReference type="RefSeq" id="WP_377319229.1">
    <property type="nucleotide sequence ID" value="NZ_JBHUIY010000075.1"/>
</dbReference>
<evidence type="ECO:0000313" key="3">
    <source>
        <dbReference type="EMBL" id="MFD2235763.1"/>
    </source>
</evidence>
<feature type="domain" description="Nephrocystin 3-like N-terminal" evidence="2">
    <location>
        <begin position="85"/>
        <end position="228"/>
    </location>
</feature>
<keyword evidence="3" id="KW-0547">Nucleotide-binding</keyword>
<organism evidence="3 4">
    <name type="scientific">Phaeospirillum tilakii</name>
    <dbReference type="NCBI Taxonomy" id="741673"/>
    <lineage>
        <taxon>Bacteria</taxon>
        <taxon>Pseudomonadati</taxon>
        <taxon>Pseudomonadota</taxon>
        <taxon>Alphaproteobacteria</taxon>
        <taxon>Rhodospirillales</taxon>
        <taxon>Rhodospirillaceae</taxon>
        <taxon>Phaeospirillum</taxon>
    </lineage>
</organism>
<dbReference type="GO" id="GO:0005524">
    <property type="term" value="F:ATP binding"/>
    <property type="evidence" value="ECO:0007669"/>
    <property type="project" value="UniProtKB-KW"/>
</dbReference>
<dbReference type="InterPro" id="IPR056884">
    <property type="entry name" value="NPHP3-like_N"/>
</dbReference>